<reference evidence="2 3" key="1">
    <citation type="journal article" date="2020" name="Front. Microbiol.">
        <title>Single-cell genomics of novel Actinobacteria with the Wood-Ljungdahl pathway discovered in a serpentinizing system.</title>
        <authorList>
            <person name="Merino N."/>
            <person name="Kawai M."/>
            <person name="Boyd E.S."/>
            <person name="Colman D.R."/>
            <person name="McGlynn S.E."/>
            <person name="Nealson K.H."/>
            <person name="Kurokawa K."/>
            <person name="Hongoh Y."/>
        </authorList>
    </citation>
    <scope>NUCLEOTIDE SEQUENCE [LARGE SCALE GENOMIC DNA]</scope>
    <source>
        <strain evidence="2 3">S42</strain>
    </source>
</reference>
<accession>A0A6V8PJB5</accession>
<proteinExistence type="predicted"/>
<dbReference type="Proteomes" id="UP000568877">
    <property type="component" value="Unassembled WGS sequence"/>
</dbReference>
<comment type="caution">
    <text evidence="2">The sequence shown here is derived from an EMBL/GenBank/DDBJ whole genome shotgun (WGS) entry which is preliminary data.</text>
</comment>
<sequence>MGIRPEHVLVSLDPQEGFVKSSVRLFQQMGNVGYVDLVLEDEVGEVTITAMVSPDFERASGEHVFIGFDESRIHVFDEISGDSLRVINEATNGERRVEGGDDNLAETKVKSEDFSVDSHVVQVRR</sequence>
<protein>
    <recommendedName>
        <fullName evidence="1">Transport-associated OB type 2 domain-containing protein</fullName>
    </recommendedName>
</protein>
<dbReference type="EMBL" id="BLSA01000060">
    <property type="protein sequence ID" value="GFP32337.1"/>
    <property type="molecule type" value="Genomic_DNA"/>
</dbReference>
<dbReference type="Pfam" id="PF08402">
    <property type="entry name" value="TOBE_2"/>
    <property type="match status" value="1"/>
</dbReference>
<dbReference type="InterPro" id="IPR013611">
    <property type="entry name" value="Transp-assoc_OB_typ2"/>
</dbReference>
<gene>
    <name evidence="2" type="ORF">HKBW3S42_00643</name>
</gene>
<dbReference type="InterPro" id="IPR008995">
    <property type="entry name" value="Mo/tungstate-bd_C_term_dom"/>
</dbReference>
<evidence type="ECO:0000313" key="3">
    <source>
        <dbReference type="Proteomes" id="UP000568877"/>
    </source>
</evidence>
<evidence type="ECO:0000313" key="2">
    <source>
        <dbReference type="EMBL" id="GFP32337.1"/>
    </source>
</evidence>
<dbReference type="Gene3D" id="2.40.50.140">
    <property type="entry name" value="Nucleic acid-binding proteins"/>
    <property type="match status" value="1"/>
</dbReference>
<dbReference type="AlphaFoldDB" id="A0A6V8PJB5"/>
<organism evidence="2 3">
    <name type="scientific">Candidatus Hakubella thermalkaliphila</name>
    <dbReference type="NCBI Taxonomy" id="2754717"/>
    <lineage>
        <taxon>Bacteria</taxon>
        <taxon>Bacillati</taxon>
        <taxon>Actinomycetota</taxon>
        <taxon>Actinomycetota incertae sedis</taxon>
        <taxon>Candidatus Hakubellales</taxon>
        <taxon>Candidatus Hakubellaceae</taxon>
        <taxon>Candidatus Hakubella</taxon>
    </lineage>
</organism>
<dbReference type="GO" id="GO:0005524">
    <property type="term" value="F:ATP binding"/>
    <property type="evidence" value="ECO:0007669"/>
    <property type="project" value="InterPro"/>
</dbReference>
<evidence type="ECO:0000259" key="1">
    <source>
        <dbReference type="Pfam" id="PF08402"/>
    </source>
</evidence>
<dbReference type="InterPro" id="IPR012340">
    <property type="entry name" value="NA-bd_OB-fold"/>
</dbReference>
<feature type="domain" description="Transport-associated OB type 2" evidence="1">
    <location>
        <begin position="2"/>
        <end position="76"/>
    </location>
</feature>
<dbReference type="SUPFAM" id="SSF50331">
    <property type="entry name" value="MOP-like"/>
    <property type="match status" value="1"/>
</dbReference>
<dbReference type="GO" id="GO:0022857">
    <property type="term" value="F:transmembrane transporter activity"/>
    <property type="evidence" value="ECO:0007669"/>
    <property type="project" value="InterPro"/>
</dbReference>
<dbReference type="GO" id="GO:0043190">
    <property type="term" value="C:ATP-binding cassette (ABC) transporter complex"/>
    <property type="evidence" value="ECO:0007669"/>
    <property type="project" value="InterPro"/>
</dbReference>
<name>A0A6V8PJB5_9ACTN</name>
<dbReference type="Gene3D" id="2.40.50.100">
    <property type="match status" value="1"/>
</dbReference>